<keyword evidence="2" id="KW-0547">Nucleotide-binding</keyword>
<comment type="caution">
    <text evidence="4">The sequence shown here is derived from an EMBL/GenBank/DDBJ whole genome shotgun (WGS) entry which is preliminary data.</text>
</comment>
<evidence type="ECO:0000256" key="3">
    <source>
        <dbReference type="ARBA" id="ARBA00022840"/>
    </source>
</evidence>
<dbReference type="SUPFAM" id="SSF100920">
    <property type="entry name" value="Heat shock protein 70kD (HSP70), peptide-binding domain"/>
    <property type="match status" value="1"/>
</dbReference>
<keyword evidence="5" id="KW-1185">Reference proteome</keyword>
<evidence type="ECO:0000313" key="4">
    <source>
        <dbReference type="EMBL" id="KAG8524235.1"/>
    </source>
</evidence>
<comment type="similarity">
    <text evidence="1">Belongs to the heat shock protein 70 family.</text>
</comment>
<dbReference type="AlphaFoldDB" id="A0A8J6AW16"/>
<dbReference type="Gene3D" id="2.60.34.10">
    <property type="entry name" value="Substrate Binding Domain Of DNAk, Chain A, domain 1"/>
    <property type="match status" value="1"/>
</dbReference>
<dbReference type="GO" id="GO:0005524">
    <property type="term" value="F:ATP binding"/>
    <property type="evidence" value="ECO:0007669"/>
    <property type="project" value="UniProtKB-KW"/>
</dbReference>
<name>A0A8J6AW16_GALPY</name>
<keyword evidence="4" id="KW-0346">Stress response</keyword>
<dbReference type="EMBL" id="JAGFMF010011390">
    <property type="protein sequence ID" value="KAG8524235.1"/>
    <property type="molecule type" value="Genomic_DNA"/>
</dbReference>
<organism evidence="4 5">
    <name type="scientific">Galemys pyrenaicus</name>
    <name type="common">Iberian desman</name>
    <name type="synonym">Pyrenean desman</name>
    <dbReference type="NCBI Taxonomy" id="202257"/>
    <lineage>
        <taxon>Eukaryota</taxon>
        <taxon>Metazoa</taxon>
        <taxon>Chordata</taxon>
        <taxon>Craniata</taxon>
        <taxon>Vertebrata</taxon>
        <taxon>Euteleostomi</taxon>
        <taxon>Mammalia</taxon>
        <taxon>Eutheria</taxon>
        <taxon>Laurasiatheria</taxon>
        <taxon>Eulipotyphla</taxon>
        <taxon>Talpidae</taxon>
        <taxon>Galemys</taxon>
    </lineage>
</organism>
<proteinExistence type="inferred from homology"/>
<accession>A0A8J6AW16</accession>
<dbReference type="InterPro" id="IPR029047">
    <property type="entry name" value="HSP70_peptide-bd_sf"/>
</dbReference>
<dbReference type="InterPro" id="IPR013126">
    <property type="entry name" value="Hsp_70_fam"/>
</dbReference>
<keyword evidence="3" id="KW-0067">ATP-binding</keyword>
<dbReference type="Proteomes" id="UP000700334">
    <property type="component" value="Unassembled WGS sequence"/>
</dbReference>
<protein>
    <submittedName>
        <fullName evidence="4">Heat shock cognate 71 kDa protein</fullName>
    </submittedName>
</protein>
<reference evidence="4" key="1">
    <citation type="journal article" date="2021" name="Evol. Appl.">
        <title>The genome of the Pyrenean desman and the effects of bottlenecks and inbreeding on the genomic landscape of an endangered species.</title>
        <authorList>
            <person name="Escoda L."/>
            <person name="Castresana J."/>
        </authorList>
    </citation>
    <scope>NUCLEOTIDE SEQUENCE</scope>
    <source>
        <strain evidence="4">IBE-C5619</strain>
    </source>
</reference>
<gene>
    <name evidence="4" type="ORF">J0S82_009524</name>
</gene>
<sequence length="73" mass="7730">MVIIKENNLLGKFELTGVPLAPRGVPQIEATLSDASGILSIPAVAESTRRETKIIITHGKDCLSKIQACDSGI</sequence>
<dbReference type="Pfam" id="PF00012">
    <property type="entry name" value="HSP70"/>
    <property type="match status" value="1"/>
</dbReference>
<evidence type="ECO:0000256" key="2">
    <source>
        <dbReference type="ARBA" id="ARBA00022741"/>
    </source>
</evidence>
<dbReference type="GO" id="GO:0140662">
    <property type="term" value="F:ATP-dependent protein folding chaperone"/>
    <property type="evidence" value="ECO:0007669"/>
    <property type="project" value="InterPro"/>
</dbReference>
<evidence type="ECO:0000313" key="5">
    <source>
        <dbReference type="Proteomes" id="UP000700334"/>
    </source>
</evidence>
<dbReference type="OrthoDB" id="2401965at2759"/>
<evidence type="ECO:0000256" key="1">
    <source>
        <dbReference type="ARBA" id="ARBA00007381"/>
    </source>
</evidence>